<gene>
    <name evidence="1" type="ORF">BOKJ2_LOCUS6390</name>
</gene>
<keyword evidence="2" id="KW-1185">Reference proteome</keyword>
<accession>A0A811KKM5</accession>
<dbReference type="EMBL" id="CAJFDH010000003">
    <property type="protein sequence ID" value="CAD5216032.1"/>
    <property type="molecule type" value="Genomic_DNA"/>
</dbReference>
<evidence type="ECO:0000313" key="2">
    <source>
        <dbReference type="Proteomes" id="UP000614601"/>
    </source>
</evidence>
<dbReference type="Proteomes" id="UP000614601">
    <property type="component" value="Unassembled WGS sequence"/>
</dbReference>
<dbReference type="SUPFAM" id="SSF81383">
    <property type="entry name" value="F-box domain"/>
    <property type="match status" value="1"/>
</dbReference>
<dbReference type="CDD" id="cd09917">
    <property type="entry name" value="F-box_SF"/>
    <property type="match status" value="1"/>
</dbReference>
<sequence>MRLLYKRLPVDVWKVIIAKLDKLKDIVSLATVNKFFYSAVNMDFQKLCYQNTVYRTKNELWAWAFYMTLFRTFRPEGQRDSYGLYHNMHPCCPYSGKIALSVGECYVLVTHVDFGKKSYLLVDFESAVMRVQLIHKGEQMIVYTVSGYMLYDFKDKKIVKRIENSESTKPMFYSLFLLEDGAVTDLYSFKKFDVNF</sequence>
<reference evidence="1" key="1">
    <citation type="submission" date="2020-09" db="EMBL/GenBank/DDBJ databases">
        <authorList>
            <person name="Kikuchi T."/>
        </authorList>
    </citation>
    <scope>NUCLEOTIDE SEQUENCE</scope>
    <source>
        <strain evidence="1">SH1</strain>
    </source>
</reference>
<proteinExistence type="predicted"/>
<protein>
    <recommendedName>
        <fullName evidence="3">F-box domain-containing protein</fullName>
    </recommendedName>
</protein>
<evidence type="ECO:0008006" key="3">
    <source>
        <dbReference type="Google" id="ProtNLM"/>
    </source>
</evidence>
<dbReference type="InterPro" id="IPR036047">
    <property type="entry name" value="F-box-like_dom_sf"/>
</dbReference>
<comment type="caution">
    <text evidence="1">The sequence shown here is derived from an EMBL/GenBank/DDBJ whole genome shotgun (WGS) entry which is preliminary data.</text>
</comment>
<evidence type="ECO:0000313" key="1">
    <source>
        <dbReference type="EMBL" id="CAD5216032.1"/>
    </source>
</evidence>
<organism evidence="1 2">
    <name type="scientific">Bursaphelenchus okinawaensis</name>
    <dbReference type="NCBI Taxonomy" id="465554"/>
    <lineage>
        <taxon>Eukaryota</taxon>
        <taxon>Metazoa</taxon>
        <taxon>Ecdysozoa</taxon>
        <taxon>Nematoda</taxon>
        <taxon>Chromadorea</taxon>
        <taxon>Rhabditida</taxon>
        <taxon>Tylenchina</taxon>
        <taxon>Tylenchomorpha</taxon>
        <taxon>Aphelenchoidea</taxon>
        <taxon>Aphelenchoididae</taxon>
        <taxon>Bursaphelenchus</taxon>
    </lineage>
</organism>
<dbReference type="EMBL" id="CAJFCW020000003">
    <property type="protein sequence ID" value="CAG9105195.1"/>
    <property type="molecule type" value="Genomic_DNA"/>
</dbReference>
<dbReference type="AlphaFoldDB" id="A0A811KKM5"/>
<name>A0A811KKM5_9BILA</name>
<dbReference type="Proteomes" id="UP000783686">
    <property type="component" value="Unassembled WGS sequence"/>
</dbReference>